<name>A0AAN7T5J6_9EURO</name>
<dbReference type="Pfam" id="PF03676">
    <property type="entry name" value="PHAF1"/>
    <property type="match status" value="2"/>
</dbReference>
<keyword evidence="4" id="KW-1185">Reference proteome</keyword>
<dbReference type="AlphaFoldDB" id="A0AAN7T5J6"/>
<dbReference type="GO" id="GO:0043001">
    <property type="term" value="P:Golgi to plasma membrane protein transport"/>
    <property type="evidence" value="ECO:0007669"/>
    <property type="project" value="TreeGrafter"/>
</dbReference>
<dbReference type="PANTHER" id="PTHR13465:SF2">
    <property type="entry name" value="PHAGOSOME ASSEMBLY FACTOR 1"/>
    <property type="match status" value="1"/>
</dbReference>
<sequence>MRASFVIQPTRGLGWMTLGASLHAVLTRLKSQPQLYPKIDLAYSSSEPVLDPIVLNLPANGLRLRFDGPDHRLRLIEIIDFSKSNFSYKSMDLVRRVGSSSETSPDYVSGPSFKHLYNRLFGPTYAGEYIPPTTTDGDGTYVLSWPGLAARFSLRHRAWSDKADFVTLLSSSAASLTITMAIFAGTSWSEARINLFSERPLLPRSLVLASRTSETVPDEVEEVIVHTGGRLELFRRSLSPFVVNLNETTPQDIVAELGPPDAIFRKSRTGLSIHASAPLKDRRPSMSPGLEPYSRENEQTSSRSYTDESENEVTIDDNVDDRGDSETFYNYFHHGFDLLISTPQQCRNSHASEIGVDTPAMFVVTKVFLHGNIPGSYSFNRHRRSRWRILLDDNGHPLSLTSEMRFSEVSDILKDIYHGSYANGEEERKMQRGMVLNRGWGVADSPESSIELLGGFEEGPTPEGQATSGIGVDASMSSLNNTELFGFPGMLFEVLKNDHISCLTVYKTGS</sequence>
<dbReference type="InterPro" id="IPR005373">
    <property type="entry name" value="PHAF1"/>
</dbReference>
<evidence type="ECO:0000313" key="3">
    <source>
        <dbReference type="EMBL" id="KAK5090473.1"/>
    </source>
</evidence>
<dbReference type="PANTHER" id="PTHR13465">
    <property type="entry name" value="UPF0183 PROTEIN"/>
    <property type="match status" value="1"/>
</dbReference>
<evidence type="ECO:0000256" key="1">
    <source>
        <dbReference type="ARBA" id="ARBA00024339"/>
    </source>
</evidence>
<feature type="region of interest" description="Disordered" evidence="2">
    <location>
        <begin position="275"/>
        <end position="320"/>
    </location>
</feature>
<feature type="compositionally biased region" description="Acidic residues" evidence="2">
    <location>
        <begin position="307"/>
        <end position="319"/>
    </location>
</feature>
<dbReference type="GO" id="GO:0005802">
    <property type="term" value="C:trans-Golgi network"/>
    <property type="evidence" value="ECO:0007669"/>
    <property type="project" value="TreeGrafter"/>
</dbReference>
<organism evidence="3 4">
    <name type="scientific">Lithohypha guttulata</name>
    <dbReference type="NCBI Taxonomy" id="1690604"/>
    <lineage>
        <taxon>Eukaryota</taxon>
        <taxon>Fungi</taxon>
        <taxon>Dikarya</taxon>
        <taxon>Ascomycota</taxon>
        <taxon>Pezizomycotina</taxon>
        <taxon>Eurotiomycetes</taxon>
        <taxon>Chaetothyriomycetidae</taxon>
        <taxon>Chaetothyriales</taxon>
        <taxon>Trichomeriaceae</taxon>
        <taxon>Lithohypha</taxon>
    </lineage>
</organism>
<reference evidence="3 4" key="1">
    <citation type="submission" date="2023-08" db="EMBL/GenBank/DDBJ databases">
        <title>Black Yeasts Isolated from many extreme environments.</title>
        <authorList>
            <person name="Coleine C."/>
            <person name="Stajich J.E."/>
            <person name="Selbmann L."/>
        </authorList>
    </citation>
    <scope>NUCLEOTIDE SEQUENCE [LARGE SCALE GENOMIC DNA]</scope>
    <source>
        <strain evidence="3 4">CCFEE 5910</strain>
    </source>
</reference>
<dbReference type="Proteomes" id="UP001309876">
    <property type="component" value="Unassembled WGS sequence"/>
</dbReference>
<comment type="caution">
    <text evidence="3">The sequence shown here is derived from an EMBL/GenBank/DDBJ whole genome shotgun (WGS) entry which is preliminary data.</text>
</comment>
<gene>
    <name evidence="3" type="ORF">LTR05_000645</name>
</gene>
<proteinExistence type="inferred from homology"/>
<evidence type="ECO:0000313" key="4">
    <source>
        <dbReference type="Proteomes" id="UP001309876"/>
    </source>
</evidence>
<dbReference type="InterPro" id="IPR039156">
    <property type="entry name" value="PHAF1/BROMI"/>
</dbReference>
<evidence type="ECO:0000256" key="2">
    <source>
        <dbReference type="SAM" id="MobiDB-lite"/>
    </source>
</evidence>
<accession>A0AAN7T5J6</accession>
<protein>
    <submittedName>
        <fullName evidence="3">Uncharacterized protein</fullName>
    </submittedName>
</protein>
<comment type="similarity">
    <text evidence="1">Belongs to the PHAF1 family.</text>
</comment>
<dbReference type="EMBL" id="JAVRRJ010000001">
    <property type="protein sequence ID" value="KAK5090473.1"/>
    <property type="molecule type" value="Genomic_DNA"/>
</dbReference>